<keyword evidence="2" id="KW-1133">Transmembrane helix</keyword>
<dbReference type="Pfam" id="PF09527">
    <property type="entry name" value="ATPase_gene1"/>
    <property type="match status" value="1"/>
</dbReference>
<proteinExistence type="predicted"/>
<keyword evidence="2" id="KW-0812">Transmembrane</keyword>
<comment type="caution">
    <text evidence="3">The sequence shown here is derived from an EMBL/GenBank/DDBJ whole genome shotgun (WGS) entry which is preliminary data.</text>
</comment>
<accession>A0A3E2NBV1</accession>
<evidence type="ECO:0000256" key="1">
    <source>
        <dbReference type="SAM" id="MobiDB-lite"/>
    </source>
</evidence>
<feature type="compositionally biased region" description="Basic and acidic residues" evidence="1">
    <location>
        <begin position="102"/>
        <end position="111"/>
    </location>
</feature>
<evidence type="ECO:0000256" key="2">
    <source>
        <dbReference type="SAM" id="Phobius"/>
    </source>
</evidence>
<reference evidence="3 4" key="1">
    <citation type="submission" date="2018-07" db="EMBL/GenBank/DDBJ databases">
        <title>New species, Clostridium PI-S10-A1B.</title>
        <authorList>
            <person name="Krishna G."/>
            <person name="Summeta K."/>
            <person name="Shikha S."/>
            <person name="Prabhu P.B."/>
            <person name="Suresh K."/>
        </authorList>
    </citation>
    <scope>NUCLEOTIDE SEQUENCE [LARGE SCALE GENOMIC DNA]</scope>
    <source>
        <strain evidence="3 4">PI-S10-A1B</strain>
    </source>
</reference>
<feature type="transmembrane region" description="Helical" evidence="2">
    <location>
        <begin position="41"/>
        <end position="60"/>
    </location>
</feature>
<name>A0A3E2NBV1_9FIRM</name>
<dbReference type="RefSeq" id="WP_117417515.1">
    <property type="nucleotide sequence ID" value="NZ_BRPJ01000100.1"/>
</dbReference>
<sequence>MRHNKSVMRSLLMVTQLGLSVMVPVFVCILAGYYFDRYAGTKLLLLFLIIGFMAGGLNAYKIAKATLAMNEREEKEADRKARMERQREVNPMVSKPKQPSRIKKDSDEKLK</sequence>
<organism evidence="3 4">
    <name type="scientific">Lacrimispora amygdalina</name>
    <dbReference type="NCBI Taxonomy" id="253257"/>
    <lineage>
        <taxon>Bacteria</taxon>
        <taxon>Bacillati</taxon>
        <taxon>Bacillota</taxon>
        <taxon>Clostridia</taxon>
        <taxon>Lachnospirales</taxon>
        <taxon>Lachnospiraceae</taxon>
        <taxon>Lacrimispora</taxon>
    </lineage>
</organism>
<dbReference type="OrthoDB" id="2087782at2"/>
<keyword evidence="2" id="KW-0472">Membrane</keyword>
<evidence type="ECO:0000313" key="4">
    <source>
        <dbReference type="Proteomes" id="UP000260680"/>
    </source>
</evidence>
<feature type="transmembrane region" description="Helical" evidence="2">
    <location>
        <begin position="12"/>
        <end position="35"/>
    </location>
</feature>
<evidence type="ECO:0000313" key="3">
    <source>
        <dbReference type="EMBL" id="RFZ78360.1"/>
    </source>
</evidence>
<feature type="compositionally biased region" description="Basic and acidic residues" evidence="1">
    <location>
        <begin position="70"/>
        <end position="88"/>
    </location>
</feature>
<protein>
    <recommendedName>
        <fullName evidence="5">AtpZ/AtpI family protein</fullName>
    </recommendedName>
</protein>
<gene>
    <name evidence="3" type="ORF">DS742_13510</name>
</gene>
<dbReference type="Proteomes" id="UP000260680">
    <property type="component" value="Unassembled WGS sequence"/>
</dbReference>
<dbReference type="EMBL" id="QOHO01000041">
    <property type="protein sequence ID" value="RFZ78360.1"/>
    <property type="molecule type" value="Genomic_DNA"/>
</dbReference>
<dbReference type="InterPro" id="IPR032820">
    <property type="entry name" value="ATPase_put"/>
</dbReference>
<evidence type="ECO:0008006" key="5">
    <source>
        <dbReference type="Google" id="ProtNLM"/>
    </source>
</evidence>
<feature type="region of interest" description="Disordered" evidence="1">
    <location>
        <begin position="70"/>
        <end position="111"/>
    </location>
</feature>
<dbReference type="AlphaFoldDB" id="A0A3E2NBV1"/>